<keyword evidence="3" id="KW-1185">Reference proteome</keyword>
<comment type="caution">
    <text evidence="2">The sequence shown here is derived from an EMBL/GenBank/DDBJ whole genome shotgun (WGS) entry which is preliminary data.</text>
</comment>
<evidence type="ECO:0000313" key="3">
    <source>
        <dbReference type="Proteomes" id="UP000614741"/>
    </source>
</evidence>
<keyword evidence="1" id="KW-0812">Transmembrane</keyword>
<feature type="transmembrane region" description="Helical" evidence="1">
    <location>
        <begin position="74"/>
        <end position="99"/>
    </location>
</feature>
<evidence type="ECO:0008006" key="4">
    <source>
        <dbReference type="Google" id="ProtNLM"/>
    </source>
</evidence>
<keyword evidence="1" id="KW-0472">Membrane</keyword>
<name>A0ABQ4DRG0_9CELL</name>
<dbReference type="Proteomes" id="UP000614741">
    <property type="component" value="Unassembled WGS sequence"/>
</dbReference>
<organism evidence="2 3">
    <name type="scientific">Cellulomonas phragmiteti</name>
    <dbReference type="NCBI Taxonomy" id="478780"/>
    <lineage>
        <taxon>Bacteria</taxon>
        <taxon>Bacillati</taxon>
        <taxon>Actinomycetota</taxon>
        <taxon>Actinomycetes</taxon>
        <taxon>Micrococcales</taxon>
        <taxon>Cellulomonadaceae</taxon>
        <taxon>Cellulomonas</taxon>
    </lineage>
</organism>
<dbReference type="NCBIfam" id="TIGR03696">
    <property type="entry name" value="Rhs_assc_core"/>
    <property type="match status" value="1"/>
</dbReference>
<reference evidence="2 3" key="1">
    <citation type="submission" date="2021-01" db="EMBL/GenBank/DDBJ databases">
        <title>Whole genome shotgun sequence of Cellulomonas phragmiteti NBRC 110785.</title>
        <authorList>
            <person name="Komaki H."/>
            <person name="Tamura T."/>
        </authorList>
    </citation>
    <scope>NUCLEOTIDE SEQUENCE [LARGE SCALE GENOMIC DNA]</scope>
    <source>
        <strain evidence="2 3">NBRC 110785</strain>
    </source>
</reference>
<protein>
    <recommendedName>
        <fullName evidence="4">RHS repeat-associated core domain-containing protein</fullName>
    </recommendedName>
</protein>
<dbReference type="RefSeq" id="WP_239069370.1">
    <property type="nucleotide sequence ID" value="NZ_BONP01000052.1"/>
</dbReference>
<evidence type="ECO:0000313" key="2">
    <source>
        <dbReference type="EMBL" id="GIG41938.1"/>
    </source>
</evidence>
<keyword evidence="1" id="KW-1133">Transmembrane helix</keyword>
<evidence type="ECO:0000256" key="1">
    <source>
        <dbReference type="SAM" id="Phobius"/>
    </source>
</evidence>
<dbReference type="Gene3D" id="2.180.10.10">
    <property type="entry name" value="RHS repeat-associated core"/>
    <property type="match status" value="1"/>
</dbReference>
<dbReference type="PANTHER" id="PTHR32305">
    <property type="match status" value="1"/>
</dbReference>
<sequence length="165" mass="16679">MIRDNPLRFASGLWDAAANLYRLGARYYDPGLGRFTQYDPTGQEPNPYAYAADNPANFIDPSGTKSTLSSRLELASVLLTGVGLVATGVGAPLAVGLGIGAAATAADVGSNLARGNKRGALFAGAMGVVGMRTGVAGHLLGAGKLSSTLYEGAYAGIGLWGGSLT</sequence>
<dbReference type="PANTHER" id="PTHR32305:SF15">
    <property type="entry name" value="PROTEIN RHSA-RELATED"/>
    <property type="match status" value="1"/>
</dbReference>
<gene>
    <name evidence="2" type="ORF">Cph01nite_37000</name>
</gene>
<dbReference type="InterPro" id="IPR022385">
    <property type="entry name" value="Rhs_assc_core"/>
</dbReference>
<feature type="transmembrane region" description="Helical" evidence="1">
    <location>
        <begin position="119"/>
        <end position="140"/>
    </location>
</feature>
<dbReference type="EMBL" id="BONP01000052">
    <property type="protein sequence ID" value="GIG41938.1"/>
    <property type="molecule type" value="Genomic_DNA"/>
</dbReference>
<accession>A0ABQ4DRG0</accession>
<dbReference type="InterPro" id="IPR050708">
    <property type="entry name" value="T6SS_VgrG/RHS"/>
</dbReference>
<proteinExistence type="predicted"/>